<sequence>MIRYANECWVQGPDMSEVLGMMWWSLHPLQQAFTIINGWKSLLRGPRQLKYKVKNWLSNCSGWKLDQMEAQRQQMEVQMACDPWFAFLGIASHTYTVWESYCG</sequence>
<organism evidence="1 2">
    <name type="scientific">Cinnamomum micranthum f. kanehirae</name>
    <dbReference type="NCBI Taxonomy" id="337451"/>
    <lineage>
        <taxon>Eukaryota</taxon>
        <taxon>Viridiplantae</taxon>
        <taxon>Streptophyta</taxon>
        <taxon>Embryophyta</taxon>
        <taxon>Tracheophyta</taxon>
        <taxon>Spermatophyta</taxon>
        <taxon>Magnoliopsida</taxon>
        <taxon>Magnoliidae</taxon>
        <taxon>Laurales</taxon>
        <taxon>Lauraceae</taxon>
        <taxon>Cinnamomum</taxon>
    </lineage>
</organism>
<evidence type="ECO:0000313" key="2">
    <source>
        <dbReference type="Proteomes" id="UP000283530"/>
    </source>
</evidence>
<protein>
    <submittedName>
        <fullName evidence="1">Uncharacterized protein</fullName>
    </submittedName>
</protein>
<dbReference type="OrthoDB" id="10522495at2759"/>
<evidence type="ECO:0000313" key="1">
    <source>
        <dbReference type="EMBL" id="RWR81900.1"/>
    </source>
</evidence>
<dbReference type="AlphaFoldDB" id="A0A443NTQ2"/>
<keyword evidence="2" id="KW-1185">Reference proteome</keyword>
<dbReference type="EMBL" id="QPKB01000004">
    <property type="protein sequence ID" value="RWR81900.1"/>
    <property type="molecule type" value="Genomic_DNA"/>
</dbReference>
<accession>A0A443NTQ2</accession>
<name>A0A443NTQ2_9MAGN</name>
<gene>
    <name evidence="1" type="ORF">CKAN_01060400</name>
</gene>
<comment type="caution">
    <text evidence="1">The sequence shown here is derived from an EMBL/GenBank/DDBJ whole genome shotgun (WGS) entry which is preliminary data.</text>
</comment>
<reference evidence="1 2" key="1">
    <citation type="journal article" date="2019" name="Nat. Plants">
        <title>Stout camphor tree genome fills gaps in understanding of flowering plant genome evolution.</title>
        <authorList>
            <person name="Chaw S.M."/>
            <person name="Liu Y.C."/>
            <person name="Wu Y.W."/>
            <person name="Wang H.Y."/>
            <person name="Lin C.I."/>
            <person name="Wu C.S."/>
            <person name="Ke H.M."/>
            <person name="Chang L.Y."/>
            <person name="Hsu C.Y."/>
            <person name="Yang H.T."/>
            <person name="Sudianto E."/>
            <person name="Hsu M.H."/>
            <person name="Wu K.P."/>
            <person name="Wang L.N."/>
            <person name="Leebens-Mack J.H."/>
            <person name="Tsai I.J."/>
        </authorList>
    </citation>
    <scope>NUCLEOTIDE SEQUENCE [LARGE SCALE GENOMIC DNA]</scope>
    <source>
        <strain evidence="2">cv. Chaw 1501</strain>
        <tissue evidence="1">Young leaves</tissue>
    </source>
</reference>
<proteinExistence type="predicted"/>
<dbReference type="Proteomes" id="UP000283530">
    <property type="component" value="Unassembled WGS sequence"/>
</dbReference>